<gene>
    <name evidence="4" type="primary">LOC117217035</name>
</gene>
<feature type="compositionally biased region" description="Low complexity" evidence="1">
    <location>
        <begin position="823"/>
        <end position="832"/>
    </location>
</feature>
<feature type="compositionally biased region" description="Acidic residues" evidence="1">
    <location>
        <begin position="792"/>
        <end position="810"/>
    </location>
</feature>
<feature type="compositionally biased region" description="Basic and acidic residues" evidence="1">
    <location>
        <begin position="425"/>
        <end position="439"/>
    </location>
</feature>
<feature type="compositionally biased region" description="Basic and acidic residues" evidence="1">
    <location>
        <begin position="728"/>
        <end position="739"/>
    </location>
</feature>
<accession>A0A6P8P258</accession>
<sequence>MWIKFALLISCTIANTLADNGPRSKAVSIEEFVTSHKVPENIPRPWDYDEDDDDVVDVERKTISKHGKHAKKVIPKFESFDKKPGDLDPVRRFDFVDEDKATNGNNAKRQVRVELENFGDTGVLQEDGIRRSDTHRSRLQNNKDSVIPGVHVSDEYPTTMMPVLTTPREARAFDFVPVNIIRDDGKETSFHERNFGDFSDVSLVPAGTNSRIQVKKGPNGKDYEYETTSAPRRGGSSANRSKYSNVERSSTVEPASNEVIPNRNNNRGRQLVDAEDVSEERLPTNTRFPPRSRSNHNTATTEPSRTRGNRPRPGLDLVDSSSFRTHQEGPEFPQVLPKGPVRFLGVTPNEDNGEERATARGRGKPQRVQEPAPVEELVEDVPVPTTRRRPITTLSPQTEGEAVRGSSRGSGEKEEQTEETSSPTEKSRDKQPSLEKQEYEDSDSSSTTSASTASTAMEDPTTEYPSSMDKVALDLYAFVQQGQNNLVDAPSSEATDSSSDESTISNEEATTDLAAVTEMSATTVTLEPTTITTTASPTEPMTTTAATTTTVSTTTTTTTTTTEPPTTTTTQAPAGRGKFRRPGIGGTTGSRNRFKSNGGGSTTTTEAPAEPTPRTRNRFGGNGSNGGGFKRNRPGQKQASVEEDAVQKESSSSVHAERPSSSTRSRFRGTGSTRSVSSTTPATSNGGSTAASNGPSGISRPSFNKLNINRRRGRPTTNAPNASEESQESTRSETAKETAQESVTAAPKSTVRGRLPATGVRPVIKPGARINLRTKPGHSTTTTTTTPLPADKEEESSIDEPAGEGTEEETHEAPAETSPPPTRSTTVNPLNKLRNRNRLQVHPKTTTRAPVSLASRRSPLLPRRKVTEAPVAQSSQEEASEEADSSSETEATEATSAETSTAASTKHEETRGLGGLLAPRRRITPRRPGQIISRE</sequence>
<feature type="compositionally biased region" description="Acidic residues" evidence="1">
    <location>
        <begin position="878"/>
        <end position="891"/>
    </location>
</feature>
<keyword evidence="2" id="KW-0732">Signal</keyword>
<dbReference type="GeneID" id="117217035"/>
<evidence type="ECO:0000313" key="3">
    <source>
        <dbReference type="Proteomes" id="UP000515164"/>
    </source>
</evidence>
<feature type="compositionally biased region" description="Low complexity" evidence="1">
    <location>
        <begin position="892"/>
        <end position="904"/>
    </location>
</feature>
<feature type="compositionally biased region" description="Low complexity" evidence="1">
    <location>
        <begin position="659"/>
        <end position="681"/>
    </location>
</feature>
<feature type="compositionally biased region" description="Low complexity" evidence="1">
    <location>
        <begin position="491"/>
        <end position="508"/>
    </location>
</feature>
<feature type="chain" id="PRO_5028035762" evidence="2">
    <location>
        <begin position="19"/>
        <end position="935"/>
    </location>
</feature>
<feature type="compositionally biased region" description="Low complexity" evidence="1">
    <location>
        <begin position="444"/>
        <end position="456"/>
    </location>
</feature>
<feature type="compositionally biased region" description="Low complexity" evidence="1">
    <location>
        <begin position="521"/>
        <end position="574"/>
    </location>
</feature>
<evidence type="ECO:0000256" key="1">
    <source>
        <dbReference type="SAM" id="MobiDB-lite"/>
    </source>
</evidence>
<feature type="compositionally biased region" description="Polar residues" evidence="1">
    <location>
        <begin position="226"/>
        <end position="254"/>
    </location>
</feature>
<protein>
    <submittedName>
        <fullName evidence="4">Mucin-5AC isoform X3</fullName>
    </submittedName>
</protein>
<keyword evidence="3" id="KW-1185">Reference proteome</keyword>
<dbReference type="AlphaFoldDB" id="A0A6P8P258"/>
<organism evidence="3 4">
    <name type="scientific">Bombus bifarius</name>
    <dbReference type="NCBI Taxonomy" id="103933"/>
    <lineage>
        <taxon>Eukaryota</taxon>
        <taxon>Metazoa</taxon>
        <taxon>Ecdysozoa</taxon>
        <taxon>Arthropoda</taxon>
        <taxon>Hexapoda</taxon>
        <taxon>Insecta</taxon>
        <taxon>Pterygota</taxon>
        <taxon>Neoptera</taxon>
        <taxon>Endopterygota</taxon>
        <taxon>Hymenoptera</taxon>
        <taxon>Apocrita</taxon>
        <taxon>Aculeata</taxon>
        <taxon>Apoidea</taxon>
        <taxon>Anthophila</taxon>
        <taxon>Apidae</taxon>
        <taxon>Bombus</taxon>
        <taxon>Pyrobombus</taxon>
    </lineage>
</organism>
<feature type="compositionally biased region" description="Polar residues" evidence="1">
    <location>
        <begin position="682"/>
        <end position="707"/>
    </location>
</feature>
<feature type="region of interest" description="Disordered" evidence="1">
    <location>
        <begin position="209"/>
        <end position="468"/>
    </location>
</feature>
<feature type="signal peptide" evidence="2">
    <location>
        <begin position="1"/>
        <end position="18"/>
    </location>
</feature>
<dbReference type="Proteomes" id="UP000515164">
    <property type="component" value="Unplaced"/>
</dbReference>
<dbReference type="RefSeq" id="XP_033320212.1">
    <property type="nucleotide sequence ID" value="XM_033464321.1"/>
</dbReference>
<feature type="region of interest" description="Disordered" evidence="1">
    <location>
        <begin position="484"/>
        <end position="935"/>
    </location>
</feature>
<name>A0A6P8P258_9HYME</name>
<proteinExistence type="predicted"/>
<reference evidence="4" key="1">
    <citation type="submission" date="2025-08" db="UniProtKB">
        <authorList>
            <consortium name="RefSeq"/>
        </authorList>
    </citation>
    <scope>IDENTIFICATION</scope>
    <source>
        <tissue evidence="4">Muscle</tissue>
    </source>
</reference>
<feature type="compositionally biased region" description="Low complexity" evidence="1">
    <location>
        <begin position="370"/>
        <end position="385"/>
    </location>
</feature>
<evidence type="ECO:0000313" key="4">
    <source>
        <dbReference type="RefSeq" id="XP_033320212.1"/>
    </source>
</evidence>
<feature type="compositionally biased region" description="Gly residues" evidence="1">
    <location>
        <begin position="620"/>
        <end position="629"/>
    </location>
</feature>
<evidence type="ECO:0000256" key="2">
    <source>
        <dbReference type="SAM" id="SignalP"/>
    </source>
</evidence>
<feature type="compositionally biased region" description="Low complexity" evidence="1">
    <location>
        <begin position="850"/>
        <end position="861"/>
    </location>
</feature>
<feature type="compositionally biased region" description="Low complexity" evidence="1">
    <location>
        <begin position="602"/>
        <end position="614"/>
    </location>
</feature>